<proteinExistence type="inferred from homology"/>
<organism evidence="6 7">
    <name type="scientific">Fusarium kuroshium</name>
    <dbReference type="NCBI Taxonomy" id="2010991"/>
    <lineage>
        <taxon>Eukaryota</taxon>
        <taxon>Fungi</taxon>
        <taxon>Dikarya</taxon>
        <taxon>Ascomycota</taxon>
        <taxon>Pezizomycotina</taxon>
        <taxon>Sordariomycetes</taxon>
        <taxon>Hypocreomycetidae</taxon>
        <taxon>Hypocreales</taxon>
        <taxon>Nectriaceae</taxon>
        <taxon>Fusarium</taxon>
        <taxon>Fusarium solani species complex</taxon>
    </lineage>
</organism>
<sequence>MSTDPNQSLTITAQCLCKAHSYSTSVSSSSLPFQGSICHCKSCRHVTGAMYTSHIKWPGLTREILSSNLTRYEFSSYVSLLFCGICSSPLFWEEYYKDRPEVLDVFTGALDNVPVKNLITFPDQIFVGDTEDGGVSQWLQNVNQDGKESRCWKARAIKSETFDHDGPTLVDASNEDLKSSRDIPIQCRCKGVDLVLRRSPDDFSAAATGSLPFFIDPTAHKHLTTFDACNTCRSVFGTEIVNWTFALLRQIYFANDTEQSGFPQSAQELEKAVSSSDRDTRLGTLTLYKSSPDVQRYFCSRCSASVFYAVDDRPDLVDVAVGLLDAPEGARAECDLIWNLGSRVGGEDDVAGGWREGFVNRVKETAEKWRVDRGYPKTWRRLVAEESA</sequence>
<comment type="similarity">
    <text evidence="1">Belongs to the Gfa family.</text>
</comment>
<protein>
    <recommendedName>
        <fullName evidence="5">CENP-V/GFA domain-containing protein</fullName>
    </recommendedName>
</protein>
<evidence type="ECO:0000313" key="7">
    <source>
        <dbReference type="Proteomes" id="UP000277212"/>
    </source>
</evidence>
<dbReference type="Proteomes" id="UP000277212">
    <property type="component" value="Unassembled WGS sequence"/>
</dbReference>
<dbReference type="AlphaFoldDB" id="A0A3M2SG76"/>
<dbReference type="Gene3D" id="3.90.1590.10">
    <property type="entry name" value="glutathione-dependent formaldehyde- activating enzyme (gfa)"/>
    <property type="match status" value="2"/>
</dbReference>
<dbReference type="OrthoDB" id="5422068at2759"/>
<evidence type="ECO:0000256" key="3">
    <source>
        <dbReference type="ARBA" id="ARBA00022833"/>
    </source>
</evidence>
<reference evidence="6 7" key="1">
    <citation type="submission" date="2017-06" db="EMBL/GenBank/DDBJ databases">
        <title>Comparative genomic analysis of Ambrosia Fusariam Clade fungi.</title>
        <authorList>
            <person name="Stajich J.E."/>
            <person name="Carrillo J."/>
            <person name="Kijimoto T."/>
            <person name="Eskalen A."/>
            <person name="O'Donnell K."/>
            <person name="Kasson M."/>
        </authorList>
    </citation>
    <scope>NUCLEOTIDE SEQUENCE [LARGE SCALE GENOMIC DNA]</scope>
    <source>
        <strain evidence="6">UCR3666</strain>
    </source>
</reference>
<accession>A0A3M2SG76</accession>
<dbReference type="SUPFAM" id="SSF51316">
    <property type="entry name" value="Mss4-like"/>
    <property type="match status" value="2"/>
</dbReference>
<keyword evidence="2" id="KW-0479">Metal-binding</keyword>
<dbReference type="GO" id="GO:0016846">
    <property type="term" value="F:carbon-sulfur lyase activity"/>
    <property type="evidence" value="ECO:0007669"/>
    <property type="project" value="InterPro"/>
</dbReference>
<keyword evidence="3" id="KW-0862">Zinc</keyword>
<keyword evidence="7" id="KW-1185">Reference proteome</keyword>
<name>A0A3M2SG76_9HYPO</name>
<dbReference type="PANTHER" id="PTHR33337">
    <property type="entry name" value="GFA DOMAIN-CONTAINING PROTEIN"/>
    <property type="match status" value="1"/>
</dbReference>
<dbReference type="Pfam" id="PF04828">
    <property type="entry name" value="GFA"/>
    <property type="match status" value="1"/>
</dbReference>
<dbReference type="PROSITE" id="PS51891">
    <property type="entry name" value="CENP_V_GFA"/>
    <property type="match status" value="1"/>
</dbReference>
<gene>
    <name evidence="6" type="ORF">CDV36_003748</name>
</gene>
<dbReference type="InterPro" id="IPR006913">
    <property type="entry name" value="CENP-V/GFA"/>
</dbReference>
<dbReference type="EMBL" id="NKUJ01000045">
    <property type="protein sequence ID" value="RMJ16573.1"/>
    <property type="molecule type" value="Genomic_DNA"/>
</dbReference>
<evidence type="ECO:0000259" key="5">
    <source>
        <dbReference type="PROSITE" id="PS51891"/>
    </source>
</evidence>
<evidence type="ECO:0000256" key="4">
    <source>
        <dbReference type="ARBA" id="ARBA00023239"/>
    </source>
</evidence>
<evidence type="ECO:0000256" key="1">
    <source>
        <dbReference type="ARBA" id="ARBA00005495"/>
    </source>
</evidence>
<comment type="caution">
    <text evidence="6">The sequence shown here is derived from an EMBL/GenBank/DDBJ whole genome shotgun (WGS) entry which is preliminary data.</text>
</comment>
<dbReference type="InterPro" id="IPR011057">
    <property type="entry name" value="Mss4-like_sf"/>
</dbReference>
<evidence type="ECO:0000313" key="6">
    <source>
        <dbReference type="EMBL" id="RMJ16573.1"/>
    </source>
</evidence>
<keyword evidence="4" id="KW-0456">Lyase</keyword>
<feature type="domain" description="CENP-V/GFA" evidence="5">
    <location>
        <begin position="11"/>
        <end position="139"/>
    </location>
</feature>
<dbReference type="GO" id="GO:0046872">
    <property type="term" value="F:metal ion binding"/>
    <property type="evidence" value="ECO:0007669"/>
    <property type="project" value="UniProtKB-KW"/>
</dbReference>
<evidence type="ECO:0000256" key="2">
    <source>
        <dbReference type="ARBA" id="ARBA00022723"/>
    </source>
</evidence>
<dbReference type="PANTHER" id="PTHR33337:SF40">
    <property type="entry name" value="CENP-V_GFA DOMAIN-CONTAINING PROTEIN-RELATED"/>
    <property type="match status" value="1"/>
</dbReference>